<dbReference type="EMBL" id="JAVRBK010000004">
    <property type="protein sequence ID" value="KAK5644516.1"/>
    <property type="molecule type" value="Genomic_DNA"/>
</dbReference>
<evidence type="ECO:0000256" key="1">
    <source>
        <dbReference type="SAM" id="MobiDB-lite"/>
    </source>
</evidence>
<feature type="region of interest" description="Disordered" evidence="1">
    <location>
        <begin position="1"/>
        <end position="23"/>
    </location>
</feature>
<protein>
    <submittedName>
        <fullName evidence="2">Uncharacterized protein</fullName>
    </submittedName>
</protein>
<accession>A0AAN7VFA8</accession>
<dbReference type="Proteomes" id="UP001329430">
    <property type="component" value="Chromosome 4"/>
</dbReference>
<sequence>MENFDLMSFNSPEQKGTESNAKYSLSPGGNPFDVLSKDAHLQFVEGLIDVESFMKCGDITGRESLGILKLETLNTSFNGDYFLHNPSSINITHQKSKDVIDSPLNVAYLQLPFFRAPSKTVSISSGSRFNSESLEASELSNICSANFEHSENILNDAFLSSKLEKRPKSACTLDPIIEVKQKPILSLPDAFNKSDSDFVQHDSKVEKLCDSFNDSVFMEANNVAFKIANGSLLLNDNCVQEVSLDCESPPKLVDLDEEELPINNADSVFKQVNKLLPQEDNKHDNGELCQKEEVKKNLSNIFENVQRRRSSSSSGSTRDPNEILLNLSAIINNDRRDSKQSQEGRQLLYSLADILCAENLSKSKCDHLDDSGHSSIEQEEQNDQDVNACFEVFDVRMISKSNDDMQALDLSTKNKTDGSRRLSQSFTLPSPPKLFNRLKSHSTSGSSISSSKVGSVKTNVSKLKPKKIEDKRKSTKGPLKAVIPVMDMAKGKSVSTRISNVTPPKLPVSSIFTTKRTSTPISEPQLKPVAQSTPGIGSVHLERNKPNSCSSQLKKRKFYCPISPLVQENSIDPNSTKSSQSTSTPNLSSQSKKDSAIPSPKFMYRRHSATELKTTEAKAPLTRSYSIGAGNKPNIVNKLKKTVSAVANSSLKKNIISPIQKNAMCESNSATVKYVKPSSLLGKLKRSKSDKENCPRK</sequence>
<name>A0AAN7VFA8_9COLE</name>
<feature type="region of interest" description="Disordered" evidence="1">
    <location>
        <begin position="413"/>
        <end position="459"/>
    </location>
</feature>
<dbReference type="AlphaFoldDB" id="A0AAN7VFA8"/>
<feature type="region of interest" description="Disordered" evidence="1">
    <location>
        <begin position="569"/>
        <end position="616"/>
    </location>
</feature>
<feature type="region of interest" description="Disordered" evidence="1">
    <location>
        <begin position="517"/>
        <end position="552"/>
    </location>
</feature>
<feature type="compositionally biased region" description="Polar residues" evidence="1">
    <location>
        <begin position="8"/>
        <end position="23"/>
    </location>
</feature>
<evidence type="ECO:0000313" key="2">
    <source>
        <dbReference type="EMBL" id="KAK5644516.1"/>
    </source>
</evidence>
<comment type="caution">
    <text evidence="2">The sequence shown here is derived from an EMBL/GenBank/DDBJ whole genome shotgun (WGS) entry which is preliminary data.</text>
</comment>
<feature type="compositionally biased region" description="Low complexity" evidence="1">
    <location>
        <begin position="441"/>
        <end position="458"/>
    </location>
</feature>
<reference evidence="2 3" key="1">
    <citation type="journal article" date="2024" name="Insects">
        <title>An Improved Chromosome-Level Genome Assembly of the Firefly Pyrocoelia pectoralis.</title>
        <authorList>
            <person name="Fu X."/>
            <person name="Meyer-Rochow V.B."/>
            <person name="Ballantyne L."/>
            <person name="Zhu X."/>
        </authorList>
    </citation>
    <scope>NUCLEOTIDE SEQUENCE [LARGE SCALE GENOMIC DNA]</scope>
    <source>
        <strain evidence="2">XCY_ONT2</strain>
    </source>
</reference>
<gene>
    <name evidence="2" type="ORF">RI129_005816</name>
</gene>
<organism evidence="2 3">
    <name type="scientific">Pyrocoelia pectoralis</name>
    <dbReference type="NCBI Taxonomy" id="417401"/>
    <lineage>
        <taxon>Eukaryota</taxon>
        <taxon>Metazoa</taxon>
        <taxon>Ecdysozoa</taxon>
        <taxon>Arthropoda</taxon>
        <taxon>Hexapoda</taxon>
        <taxon>Insecta</taxon>
        <taxon>Pterygota</taxon>
        <taxon>Neoptera</taxon>
        <taxon>Endopterygota</taxon>
        <taxon>Coleoptera</taxon>
        <taxon>Polyphaga</taxon>
        <taxon>Elateriformia</taxon>
        <taxon>Elateroidea</taxon>
        <taxon>Lampyridae</taxon>
        <taxon>Lampyrinae</taxon>
        <taxon>Pyrocoelia</taxon>
    </lineage>
</organism>
<evidence type="ECO:0000313" key="3">
    <source>
        <dbReference type="Proteomes" id="UP001329430"/>
    </source>
</evidence>
<feature type="compositionally biased region" description="Low complexity" evidence="1">
    <location>
        <begin position="578"/>
        <end position="590"/>
    </location>
</feature>
<keyword evidence="3" id="KW-1185">Reference proteome</keyword>
<proteinExistence type="predicted"/>